<organism evidence="1 2">
    <name type="scientific">Eumeta variegata</name>
    <name type="common">Bagworm moth</name>
    <name type="synonym">Eumeta japonica</name>
    <dbReference type="NCBI Taxonomy" id="151549"/>
    <lineage>
        <taxon>Eukaryota</taxon>
        <taxon>Metazoa</taxon>
        <taxon>Ecdysozoa</taxon>
        <taxon>Arthropoda</taxon>
        <taxon>Hexapoda</taxon>
        <taxon>Insecta</taxon>
        <taxon>Pterygota</taxon>
        <taxon>Neoptera</taxon>
        <taxon>Endopterygota</taxon>
        <taxon>Lepidoptera</taxon>
        <taxon>Glossata</taxon>
        <taxon>Ditrysia</taxon>
        <taxon>Tineoidea</taxon>
        <taxon>Psychidae</taxon>
        <taxon>Oiketicinae</taxon>
        <taxon>Eumeta</taxon>
    </lineage>
</organism>
<proteinExistence type="predicted"/>
<accession>A0A4C1VKG4</accession>
<protein>
    <submittedName>
        <fullName evidence="1">Uncharacterized protein</fullName>
    </submittedName>
</protein>
<evidence type="ECO:0000313" key="2">
    <source>
        <dbReference type="Proteomes" id="UP000299102"/>
    </source>
</evidence>
<keyword evidence="2" id="KW-1185">Reference proteome</keyword>
<name>A0A4C1VKG4_EUMVA</name>
<dbReference type="Proteomes" id="UP000299102">
    <property type="component" value="Unassembled WGS sequence"/>
</dbReference>
<evidence type="ECO:0000313" key="1">
    <source>
        <dbReference type="EMBL" id="GBP39119.1"/>
    </source>
</evidence>
<dbReference type="EMBL" id="BGZK01000360">
    <property type="protein sequence ID" value="GBP39119.1"/>
    <property type="molecule type" value="Genomic_DNA"/>
</dbReference>
<sequence>MQDKFYKYKKKQLSNDVCKYESADKGGVVVTSHNLPKPVAAAAQAIRTFNYPLTQIRERGANQRRPPPPVRPHKLQAMVVTLMKSLRDDYAIFEAAEVLKKMMT</sequence>
<reference evidence="1 2" key="1">
    <citation type="journal article" date="2019" name="Commun. Biol.">
        <title>The bagworm genome reveals a unique fibroin gene that provides high tensile strength.</title>
        <authorList>
            <person name="Kono N."/>
            <person name="Nakamura H."/>
            <person name="Ohtoshi R."/>
            <person name="Tomita M."/>
            <person name="Numata K."/>
            <person name="Arakawa K."/>
        </authorList>
    </citation>
    <scope>NUCLEOTIDE SEQUENCE [LARGE SCALE GENOMIC DNA]</scope>
</reference>
<comment type="caution">
    <text evidence="1">The sequence shown here is derived from an EMBL/GenBank/DDBJ whole genome shotgun (WGS) entry which is preliminary data.</text>
</comment>
<gene>
    <name evidence="1" type="ORF">EVAR_27078_1</name>
</gene>
<dbReference type="AlphaFoldDB" id="A0A4C1VKG4"/>